<dbReference type="Proteomes" id="UP000549394">
    <property type="component" value="Unassembled WGS sequence"/>
</dbReference>
<evidence type="ECO:0000256" key="3">
    <source>
        <dbReference type="ARBA" id="ARBA00011233"/>
    </source>
</evidence>
<evidence type="ECO:0000256" key="7">
    <source>
        <dbReference type="ARBA" id="ARBA00023157"/>
    </source>
</evidence>
<reference evidence="9 10" key="1">
    <citation type="submission" date="2020-08" db="EMBL/GenBank/DDBJ databases">
        <authorList>
            <person name="Hejnol A."/>
        </authorList>
    </citation>
    <scope>NUCLEOTIDE SEQUENCE [LARGE SCALE GENOMIC DNA]</scope>
</reference>
<evidence type="ECO:0000256" key="2">
    <source>
        <dbReference type="ARBA" id="ARBA00010147"/>
    </source>
</evidence>
<name>A0A7I8WFL0_9ANNE</name>
<evidence type="ECO:0000256" key="6">
    <source>
        <dbReference type="ARBA" id="ARBA00022837"/>
    </source>
</evidence>
<keyword evidence="7" id="KW-1015">Disulfide bond</keyword>
<evidence type="ECO:0000259" key="8">
    <source>
        <dbReference type="SMART" id="SM00607"/>
    </source>
</evidence>
<gene>
    <name evidence="9" type="ORF">DGYR_LOCUS14200</name>
</gene>
<sequence>MRQTLHQILFLFSIFYDRIPQVKLLNLARGKAAFQSSTYGTYSNPRKPQFANDANIEISLQNYEYCSRTDKDPESHSWWSVDLEDVYEITKVCLLNINDDIYTNLQQFYIFVGNSPKDHFCLCSFVTDPIKRPSTIDPFQYDCYSCPPTCIGSFVSIQLSASFVELIICDVDVRGSLINKRDSHLLNLTNTKITTGGHYLNHSKEFAIDNDYKTWFRSKSGSYGSFTKPYFLIDCLKTLKVHGMFIISLDKDYILKRFKQVFISVKQLPETDFNSNSQFCVEQLSGLFRTGHELLIVWCHPILTGRYILISMKDSINSDKILELTEIYAYISEFDKHEAIETGNSLKSYLMDVTLNNVSLSNNHFDLLIDNVYYINDINGRIPLNNSDILTLRIRLIHINSICLTVFHTTNFTAAIQINIRHFLNNSILSLTISTFFKYSHTVCVKFNSILTKNIIIQSQNAEELAEIDLIAVSTVFAVGGKCLDNIHKWTYSTSLLPNNSNPFYNILLEGVNTANDIAVYKLKTATNELTHLCENFDIFDEDWNSRNGLLFQCKKFNGLIEINSYLLKQSLTFVHIF</sequence>
<keyword evidence="6" id="KW-0106">Calcium</keyword>
<dbReference type="InterPro" id="IPR008979">
    <property type="entry name" value="Galactose-bd-like_sf"/>
</dbReference>
<dbReference type="PANTHER" id="PTHR45713">
    <property type="entry name" value="FTP DOMAIN-CONTAINING PROTEIN"/>
    <property type="match status" value="1"/>
</dbReference>
<protein>
    <submittedName>
        <fullName evidence="9">DgyrCDS14978</fullName>
    </submittedName>
</protein>
<evidence type="ECO:0000313" key="10">
    <source>
        <dbReference type="Proteomes" id="UP000549394"/>
    </source>
</evidence>
<keyword evidence="10" id="KW-1185">Reference proteome</keyword>
<dbReference type="EMBL" id="CAJFCJ010000117">
    <property type="protein sequence ID" value="CAD5126986.1"/>
    <property type="molecule type" value="Genomic_DNA"/>
</dbReference>
<dbReference type="GO" id="GO:0046872">
    <property type="term" value="F:metal ion binding"/>
    <property type="evidence" value="ECO:0007669"/>
    <property type="project" value="UniProtKB-KW"/>
</dbReference>
<dbReference type="InterPro" id="IPR006585">
    <property type="entry name" value="FTP1"/>
</dbReference>
<dbReference type="PANTHER" id="PTHR45713:SF6">
    <property type="entry name" value="F5_8 TYPE C DOMAIN-CONTAINING PROTEIN"/>
    <property type="match status" value="1"/>
</dbReference>
<comment type="subunit">
    <text evidence="3">Homotrimer.</text>
</comment>
<dbReference type="Gene3D" id="2.60.120.260">
    <property type="entry name" value="Galactose-binding domain-like"/>
    <property type="match status" value="1"/>
</dbReference>
<keyword evidence="5" id="KW-0430">Lectin</keyword>
<evidence type="ECO:0000256" key="5">
    <source>
        <dbReference type="ARBA" id="ARBA00022734"/>
    </source>
</evidence>
<comment type="function">
    <text evidence="1">Acts as a defensive agent. Recognizes blood group fucosylated oligosaccharides including A, B, H and Lewis B-type antigens. Does not recognize Lewis A antigen and has low affinity for monovalent haptens.</text>
</comment>
<dbReference type="AlphaFoldDB" id="A0A7I8WFL0"/>
<dbReference type="Pfam" id="PF22633">
    <property type="entry name" value="F5_F8_type_C_2"/>
    <property type="match status" value="1"/>
</dbReference>
<comment type="similarity">
    <text evidence="2">Belongs to the fucolectin family.</text>
</comment>
<evidence type="ECO:0000256" key="4">
    <source>
        <dbReference type="ARBA" id="ARBA00022723"/>
    </source>
</evidence>
<comment type="caution">
    <text evidence="9">The sequence shown here is derived from an EMBL/GenBank/DDBJ whole genome shotgun (WGS) entry which is preliminary data.</text>
</comment>
<evidence type="ECO:0000256" key="1">
    <source>
        <dbReference type="ARBA" id="ARBA00002219"/>
    </source>
</evidence>
<accession>A0A7I8WFL0</accession>
<proteinExistence type="inferred from homology"/>
<dbReference type="InterPro" id="IPR051941">
    <property type="entry name" value="BG_Antigen-Binding_Lectin"/>
</dbReference>
<organism evidence="9 10">
    <name type="scientific">Dimorphilus gyrociliatus</name>
    <dbReference type="NCBI Taxonomy" id="2664684"/>
    <lineage>
        <taxon>Eukaryota</taxon>
        <taxon>Metazoa</taxon>
        <taxon>Spiralia</taxon>
        <taxon>Lophotrochozoa</taxon>
        <taxon>Annelida</taxon>
        <taxon>Polychaeta</taxon>
        <taxon>Polychaeta incertae sedis</taxon>
        <taxon>Dinophilidae</taxon>
        <taxon>Dimorphilus</taxon>
    </lineage>
</organism>
<dbReference type="SMART" id="SM00607">
    <property type="entry name" value="FTP"/>
    <property type="match status" value="1"/>
</dbReference>
<dbReference type="GO" id="GO:0010185">
    <property type="term" value="P:regulation of cellular defense response"/>
    <property type="evidence" value="ECO:0007669"/>
    <property type="project" value="UniProtKB-ARBA"/>
</dbReference>
<feature type="domain" description="Fucolectin tachylectin-4 pentraxin-1" evidence="8">
    <location>
        <begin position="24"/>
        <end position="179"/>
    </location>
</feature>
<evidence type="ECO:0000313" key="9">
    <source>
        <dbReference type="EMBL" id="CAD5126986.1"/>
    </source>
</evidence>
<dbReference type="GO" id="GO:0001868">
    <property type="term" value="P:regulation of complement activation, lectin pathway"/>
    <property type="evidence" value="ECO:0007669"/>
    <property type="project" value="UniProtKB-ARBA"/>
</dbReference>
<dbReference type="SUPFAM" id="SSF49785">
    <property type="entry name" value="Galactose-binding domain-like"/>
    <property type="match status" value="1"/>
</dbReference>
<dbReference type="GO" id="GO:0042806">
    <property type="term" value="F:fucose binding"/>
    <property type="evidence" value="ECO:0007669"/>
    <property type="project" value="UniProtKB-ARBA"/>
</dbReference>
<keyword evidence="4" id="KW-0479">Metal-binding</keyword>
<dbReference type="OrthoDB" id="6102375at2759"/>